<dbReference type="RefSeq" id="WP_152213706.1">
    <property type="nucleotide sequence ID" value="NZ_WFLN01000009.1"/>
</dbReference>
<keyword evidence="2" id="KW-1185">Reference proteome</keyword>
<sequence>MKLKMKTMLKLMSFWPPYLGAGVRINNISDDMTSLNVEMKLKFWNKNIKGTQFGGSLYSMIDPFLVLLLMHHLGREHIIWDKSATIHFKKPAEGKVFAKILITKEQIDEIHKKAINGDKVEPKFTLHINDENNNIIAEIEKTLYIRKKASKK</sequence>
<dbReference type="SUPFAM" id="SSF54637">
    <property type="entry name" value="Thioesterase/thiol ester dehydrase-isomerase"/>
    <property type="match status" value="1"/>
</dbReference>
<dbReference type="Gene3D" id="3.10.129.10">
    <property type="entry name" value="Hotdog Thioesterase"/>
    <property type="match status" value="1"/>
</dbReference>
<organism evidence="1 2">
    <name type="scientific">Fluviispira multicolorata</name>
    <dbReference type="NCBI Taxonomy" id="2654512"/>
    <lineage>
        <taxon>Bacteria</taxon>
        <taxon>Pseudomonadati</taxon>
        <taxon>Bdellovibrionota</taxon>
        <taxon>Oligoflexia</taxon>
        <taxon>Silvanigrellales</taxon>
        <taxon>Silvanigrellaceae</taxon>
        <taxon>Fluviispira</taxon>
    </lineage>
</organism>
<proteinExistence type="predicted"/>
<dbReference type="Pfam" id="PF14539">
    <property type="entry name" value="DUF4442"/>
    <property type="match status" value="1"/>
</dbReference>
<dbReference type="EMBL" id="WFLN01000009">
    <property type="protein sequence ID" value="KAB8028555.1"/>
    <property type="molecule type" value="Genomic_DNA"/>
</dbReference>
<dbReference type="InterPro" id="IPR027961">
    <property type="entry name" value="DUF4442"/>
</dbReference>
<dbReference type="Proteomes" id="UP000442694">
    <property type="component" value="Unassembled WGS sequence"/>
</dbReference>
<accession>A0A833JB27</accession>
<gene>
    <name evidence="1" type="ORF">GCL57_12590</name>
</gene>
<comment type="caution">
    <text evidence="1">The sequence shown here is derived from an EMBL/GenBank/DDBJ whole genome shotgun (WGS) entry which is preliminary data.</text>
</comment>
<evidence type="ECO:0000313" key="1">
    <source>
        <dbReference type="EMBL" id="KAB8028555.1"/>
    </source>
</evidence>
<evidence type="ECO:0000313" key="2">
    <source>
        <dbReference type="Proteomes" id="UP000442694"/>
    </source>
</evidence>
<name>A0A833JB27_9BACT</name>
<protein>
    <submittedName>
        <fullName evidence="1">DUF4442 domain-containing protein</fullName>
    </submittedName>
</protein>
<reference evidence="1 2" key="1">
    <citation type="submission" date="2019-10" db="EMBL/GenBank/DDBJ databases">
        <title>New genus of Silvanigrellaceae.</title>
        <authorList>
            <person name="Pitt A."/>
            <person name="Hahn M.W."/>
        </authorList>
    </citation>
    <scope>NUCLEOTIDE SEQUENCE [LARGE SCALE GENOMIC DNA]</scope>
    <source>
        <strain evidence="1 2">33A1-SZDP</strain>
    </source>
</reference>
<dbReference type="InterPro" id="IPR029069">
    <property type="entry name" value="HotDog_dom_sf"/>
</dbReference>
<dbReference type="AlphaFoldDB" id="A0A833JB27"/>